<dbReference type="Proteomes" id="UP000663823">
    <property type="component" value="Unassembled WGS sequence"/>
</dbReference>
<gene>
    <name evidence="1" type="ORF">OTI717_LOCUS26891</name>
</gene>
<accession>A0A819LG35</accession>
<dbReference type="AlphaFoldDB" id="A0A819LG35"/>
<organism evidence="1 2">
    <name type="scientific">Rotaria sordida</name>
    <dbReference type="NCBI Taxonomy" id="392033"/>
    <lineage>
        <taxon>Eukaryota</taxon>
        <taxon>Metazoa</taxon>
        <taxon>Spiralia</taxon>
        <taxon>Gnathifera</taxon>
        <taxon>Rotifera</taxon>
        <taxon>Eurotatoria</taxon>
        <taxon>Bdelloidea</taxon>
        <taxon>Philodinida</taxon>
        <taxon>Philodinidae</taxon>
        <taxon>Rotaria</taxon>
    </lineage>
</organism>
<reference evidence="1" key="1">
    <citation type="submission" date="2021-02" db="EMBL/GenBank/DDBJ databases">
        <authorList>
            <person name="Nowell W R."/>
        </authorList>
    </citation>
    <scope>NUCLEOTIDE SEQUENCE</scope>
</reference>
<protein>
    <submittedName>
        <fullName evidence="1">Uncharacterized protein</fullName>
    </submittedName>
</protein>
<dbReference type="EMBL" id="CAJOAX010005810">
    <property type="protein sequence ID" value="CAF3960792.1"/>
    <property type="molecule type" value="Genomic_DNA"/>
</dbReference>
<evidence type="ECO:0000313" key="1">
    <source>
        <dbReference type="EMBL" id="CAF3960792.1"/>
    </source>
</evidence>
<proteinExistence type="predicted"/>
<name>A0A819LG35_9BILA</name>
<sequence length="79" mass="8769">VVDSSNLVIDDSEVDDDDDIISETQSNEINSSIEQEYNLDDIRAKTLEHNRQQVKGIQLANADANNLKIINSYSVTSST</sequence>
<evidence type="ECO:0000313" key="2">
    <source>
        <dbReference type="Proteomes" id="UP000663823"/>
    </source>
</evidence>
<comment type="caution">
    <text evidence="1">The sequence shown here is derived from an EMBL/GenBank/DDBJ whole genome shotgun (WGS) entry which is preliminary data.</text>
</comment>
<feature type="non-terminal residue" evidence="1">
    <location>
        <position position="1"/>
    </location>
</feature>